<feature type="transmembrane region" description="Helical" evidence="8">
    <location>
        <begin position="269"/>
        <end position="289"/>
    </location>
</feature>
<keyword evidence="3 8" id="KW-0813">Transport</keyword>
<name>A0AAE3EHZ3_9SPIR</name>
<evidence type="ECO:0000313" key="11">
    <source>
        <dbReference type="Proteomes" id="UP001198163"/>
    </source>
</evidence>
<keyword evidence="5 8" id="KW-0812">Transmembrane</keyword>
<proteinExistence type="inferred from homology"/>
<reference evidence="10" key="1">
    <citation type="submission" date="2021-08" db="EMBL/GenBank/DDBJ databases">
        <title>Comparative analyses of Brucepasteria parasyntrophica and Teretinema zuelzerae.</title>
        <authorList>
            <person name="Song Y."/>
            <person name="Brune A."/>
        </authorList>
    </citation>
    <scope>NUCLEOTIDE SEQUENCE</scope>
    <source>
        <strain evidence="10">DSM 1903</strain>
    </source>
</reference>
<dbReference type="GO" id="GO:0005886">
    <property type="term" value="C:plasma membrane"/>
    <property type="evidence" value="ECO:0007669"/>
    <property type="project" value="UniProtKB-SubCell"/>
</dbReference>
<dbReference type="Pfam" id="PF00528">
    <property type="entry name" value="BPD_transp_1"/>
    <property type="match status" value="1"/>
</dbReference>
<comment type="caution">
    <text evidence="10">The sequence shown here is derived from an EMBL/GenBank/DDBJ whole genome shotgun (WGS) entry which is preliminary data.</text>
</comment>
<feature type="transmembrane region" description="Helical" evidence="8">
    <location>
        <begin position="101"/>
        <end position="125"/>
    </location>
</feature>
<feature type="transmembrane region" description="Helical" evidence="8">
    <location>
        <begin position="209"/>
        <end position="231"/>
    </location>
</feature>
<feature type="transmembrane region" description="Helical" evidence="8">
    <location>
        <begin position="137"/>
        <end position="159"/>
    </location>
</feature>
<evidence type="ECO:0000256" key="1">
    <source>
        <dbReference type="ARBA" id="ARBA00004651"/>
    </source>
</evidence>
<keyword evidence="7 8" id="KW-0472">Membrane</keyword>
<keyword evidence="4" id="KW-1003">Cell membrane</keyword>
<evidence type="ECO:0000256" key="8">
    <source>
        <dbReference type="RuleBase" id="RU363032"/>
    </source>
</evidence>
<dbReference type="Gene3D" id="1.10.3720.10">
    <property type="entry name" value="MetI-like"/>
    <property type="match status" value="1"/>
</dbReference>
<evidence type="ECO:0000256" key="3">
    <source>
        <dbReference type="ARBA" id="ARBA00022448"/>
    </source>
</evidence>
<evidence type="ECO:0000256" key="7">
    <source>
        <dbReference type="ARBA" id="ARBA00023136"/>
    </source>
</evidence>
<feature type="domain" description="ABC transmembrane type-1" evidence="9">
    <location>
        <begin position="97"/>
        <end position="285"/>
    </location>
</feature>
<dbReference type="InterPro" id="IPR035906">
    <property type="entry name" value="MetI-like_sf"/>
</dbReference>
<keyword evidence="11" id="KW-1185">Reference proteome</keyword>
<evidence type="ECO:0000256" key="2">
    <source>
        <dbReference type="ARBA" id="ARBA00007069"/>
    </source>
</evidence>
<comment type="similarity">
    <text evidence="2">Belongs to the binding-protein-dependent transport system permease family. CysTW subfamily.</text>
</comment>
<evidence type="ECO:0000313" key="10">
    <source>
        <dbReference type="EMBL" id="MCD1655370.1"/>
    </source>
</evidence>
<dbReference type="PANTHER" id="PTHR43848">
    <property type="entry name" value="PUTRESCINE TRANSPORT SYSTEM PERMEASE PROTEIN POTI"/>
    <property type="match status" value="1"/>
</dbReference>
<dbReference type="PANTHER" id="PTHR43848:SF2">
    <property type="entry name" value="PUTRESCINE TRANSPORT SYSTEM PERMEASE PROTEIN POTI"/>
    <property type="match status" value="1"/>
</dbReference>
<dbReference type="RefSeq" id="WP_408033989.1">
    <property type="nucleotide sequence ID" value="NZ_JAINWA010000003.1"/>
</dbReference>
<feature type="transmembrane region" description="Helical" evidence="8">
    <location>
        <begin position="165"/>
        <end position="188"/>
    </location>
</feature>
<dbReference type="AlphaFoldDB" id="A0AAE3EHZ3"/>
<dbReference type="EMBL" id="JAINWA010000003">
    <property type="protein sequence ID" value="MCD1655370.1"/>
    <property type="molecule type" value="Genomic_DNA"/>
</dbReference>
<feature type="transmembrane region" description="Helical" evidence="8">
    <location>
        <begin position="237"/>
        <end position="257"/>
    </location>
</feature>
<gene>
    <name evidence="10" type="ORF">K7J14_11760</name>
</gene>
<accession>A0AAE3EHZ3</accession>
<sequence length="296" mass="32968">MSAQKPDTLYQHFVSRLSKKKPMSEPARHARRAEQNSAIKFSLSNTLLAVSLIFLFLPLIVIVFYSFNSAKGMVWRGFSLDWYKKLFLDSDKLWSSFGNSVLIAFSSAAVATVIGSLASIGVNWYRFRGRAYIQTVSFLPMVLPEVIIGISMLIFFSAVNIPLGMITIFVAHTTFCLPFVFLMVLARLDEFDYSIIEASHDLGASERQTLFKVIIPAIMPGILSAFMMSVTMSLEDFVITFFVSGPGSTTLPLYVFSMVRYGISPVINALSFIMILGTMGIAFMLRNFLKSIAASK</sequence>
<organism evidence="10 11">
    <name type="scientific">Teretinema zuelzerae</name>
    <dbReference type="NCBI Taxonomy" id="156"/>
    <lineage>
        <taxon>Bacteria</taxon>
        <taxon>Pseudomonadati</taxon>
        <taxon>Spirochaetota</taxon>
        <taxon>Spirochaetia</taxon>
        <taxon>Spirochaetales</taxon>
        <taxon>Treponemataceae</taxon>
        <taxon>Teretinema</taxon>
    </lineage>
</organism>
<keyword evidence="6 8" id="KW-1133">Transmembrane helix</keyword>
<evidence type="ECO:0000259" key="9">
    <source>
        <dbReference type="PROSITE" id="PS50928"/>
    </source>
</evidence>
<dbReference type="InterPro" id="IPR051789">
    <property type="entry name" value="Bact_Polyamine_Transport"/>
</dbReference>
<dbReference type="InterPro" id="IPR000515">
    <property type="entry name" value="MetI-like"/>
</dbReference>
<evidence type="ECO:0000256" key="4">
    <source>
        <dbReference type="ARBA" id="ARBA00022475"/>
    </source>
</evidence>
<dbReference type="GO" id="GO:0055085">
    <property type="term" value="P:transmembrane transport"/>
    <property type="evidence" value="ECO:0007669"/>
    <property type="project" value="InterPro"/>
</dbReference>
<evidence type="ECO:0000256" key="6">
    <source>
        <dbReference type="ARBA" id="ARBA00022989"/>
    </source>
</evidence>
<feature type="transmembrane region" description="Helical" evidence="8">
    <location>
        <begin position="47"/>
        <end position="67"/>
    </location>
</feature>
<dbReference type="Proteomes" id="UP001198163">
    <property type="component" value="Unassembled WGS sequence"/>
</dbReference>
<evidence type="ECO:0000256" key="5">
    <source>
        <dbReference type="ARBA" id="ARBA00022692"/>
    </source>
</evidence>
<dbReference type="SUPFAM" id="SSF161098">
    <property type="entry name" value="MetI-like"/>
    <property type="match status" value="1"/>
</dbReference>
<dbReference type="CDD" id="cd06261">
    <property type="entry name" value="TM_PBP2"/>
    <property type="match status" value="1"/>
</dbReference>
<comment type="subcellular location">
    <subcellularLocation>
        <location evidence="1 8">Cell membrane</location>
        <topology evidence="1 8">Multi-pass membrane protein</topology>
    </subcellularLocation>
</comment>
<protein>
    <submittedName>
        <fullName evidence="10">ABC transporter permease</fullName>
    </submittedName>
</protein>
<dbReference type="PROSITE" id="PS50928">
    <property type="entry name" value="ABC_TM1"/>
    <property type="match status" value="1"/>
</dbReference>